<organism evidence="2 4">
    <name type="scientific">Oerskovia enterophila</name>
    <dbReference type="NCBI Taxonomy" id="43678"/>
    <lineage>
        <taxon>Bacteria</taxon>
        <taxon>Bacillati</taxon>
        <taxon>Actinomycetota</taxon>
        <taxon>Actinomycetes</taxon>
        <taxon>Micrococcales</taxon>
        <taxon>Cellulomonadaceae</taxon>
        <taxon>Oerskovia</taxon>
    </lineage>
</organism>
<sequence>MTSSRVAAIDCGTNSIRLLVADVDSTTGVLTELDRRMEVVRLGQGVDRTGRLAPEALARTLDQAAEYAAVIEELGATRTRFVATSATRDAENRGEFVEGVLARLGVEPEVVSGNEEAELSFRGATGVVAAHHEGPFVVVDLGGGSTEIVLGTDAPEAAWSMDVGCVRLTERHLRSDPPTAEEIAAARADVRAALDVATQTVPLGKAATLVGLAGSVTTVTAHALGLERYDRDRIDGAVLTVEQTLTACEDLLGRTRAEREALGFMHPGRIDVIGAGALVWAEVVRRVRDDVAAAGGELTSVVTSEHDILDGIALSIA</sequence>
<dbReference type="GO" id="GO:0008894">
    <property type="term" value="F:guanosine-5'-triphosphate,3'-diphosphate diphosphatase activity"/>
    <property type="evidence" value="ECO:0007669"/>
    <property type="project" value="UniProtKB-EC"/>
</dbReference>
<dbReference type="RefSeq" id="WP_068624357.1">
    <property type="nucleotide sequence ID" value="NZ_JBIVFZ010000002.1"/>
</dbReference>
<dbReference type="InterPro" id="IPR050273">
    <property type="entry name" value="GppA/Ppx_hydrolase"/>
</dbReference>
<dbReference type="InterPro" id="IPR003695">
    <property type="entry name" value="Ppx_GppA_N"/>
</dbReference>
<dbReference type="OrthoDB" id="9793035at2"/>
<evidence type="ECO:0000313" key="3">
    <source>
        <dbReference type="EMBL" id="OCI32700.1"/>
    </source>
</evidence>
<dbReference type="STRING" id="43678.OJAG_09400"/>
<dbReference type="CDD" id="cd24119">
    <property type="entry name" value="ASKHA_NBD_MtPPX2-like"/>
    <property type="match status" value="1"/>
</dbReference>
<dbReference type="Gene3D" id="3.30.420.150">
    <property type="entry name" value="Exopolyphosphatase. Domain 2"/>
    <property type="match status" value="1"/>
</dbReference>
<accession>A0A163SG45</accession>
<evidence type="ECO:0000259" key="1">
    <source>
        <dbReference type="Pfam" id="PF02541"/>
    </source>
</evidence>
<proteinExistence type="predicted"/>
<dbReference type="PATRIC" id="fig|43678.3.peg.982"/>
<dbReference type="Pfam" id="PF02541">
    <property type="entry name" value="Ppx-GppA"/>
    <property type="match status" value="1"/>
</dbReference>
<dbReference type="PANTHER" id="PTHR30005">
    <property type="entry name" value="EXOPOLYPHOSPHATASE"/>
    <property type="match status" value="1"/>
</dbReference>
<evidence type="ECO:0000313" key="2">
    <source>
        <dbReference type="EMBL" id="KZM36386.1"/>
    </source>
</evidence>
<gene>
    <name evidence="2" type="primary">gppA</name>
    <name evidence="3" type="ORF">OERS_06300</name>
    <name evidence="2" type="ORF">OJAG_09400</name>
</gene>
<dbReference type="Proteomes" id="UP000093412">
    <property type="component" value="Unassembled WGS sequence"/>
</dbReference>
<reference evidence="2 4" key="1">
    <citation type="submission" date="2016-01" db="EMBL/GenBank/DDBJ databases">
        <title>Genome sequence of Oerskovia enterophila VJag, an agar and cellulose degrading bacterium.</title>
        <authorList>
            <person name="Poehlein A."/>
            <person name="Jag V."/>
            <person name="Bengelsdorf F."/>
            <person name="Duerre P."/>
            <person name="Daniel R."/>
        </authorList>
    </citation>
    <scope>NUCLEOTIDE SEQUENCE [LARGE SCALE GENOMIC DNA]</scope>
    <source>
        <strain evidence="2 4">VJag</strain>
    </source>
</reference>
<dbReference type="EMBL" id="MAQA01000004">
    <property type="protein sequence ID" value="OCI32700.1"/>
    <property type="molecule type" value="Genomic_DNA"/>
</dbReference>
<dbReference type="AlphaFoldDB" id="A0A163SG45"/>
<evidence type="ECO:0000313" key="4">
    <source>
        <dbReference type="Proteomes" id="UP000076447"/>
    </source>
</evidence>
<dbReference type="EC" id="3.6.1.40" evidence="2"/>
<dbReference type="Proteomes" id="UP000076447">
    <property type="component" value="Unassembled WGS sequence"/>
</dbReference>
<dbReference type="SUPFAM" id="SSF53067">
    <property type="entry name" value="Actin-like ATPase domain"/>
    <property type="match status" value="2"/>
</dbReference>
<dbReference type="EMBL" id="LRIE01000053">
    <property type="protein sequence ID" value="KZM36386.1"/>
    <property type="molecule type" value="Genomic_DNA"/>
</dbReference>
<comment type="caution">
    <text evidence="2">The sequence shown here is derived from an EMBL/GenBank/DDBJ whole genome shotgun (WGS) entry which is preliminary data.</text>
</comment>
<dbReference type="Gene3D" id="3.30.420.40">
    <property type="match status" value="1"/>
</dbReference>
<dbReference type="PANTHER" id="PTHR30005:SF13">
    <property type="entry name" value="EXOPOLYPHOSPHATASE 2"/>
    <property type="match status" value="1"/>
</dbReference>
<keyword evidence="2" id="KW-0378">Hydrolase</keyword>
<evidence type="ECO:0000313" key="5">
    <source>
        <dbReference type="Proteomes" id="UP000093412"/>
    </source>
</evidence>
<reference evidence="3 5" key="2">
    <citation type="submission" date="2016-06" db="EMBL/GenBank/DDBJ databases">
        <title>Genome sequence of Oerskovia enterophila DSM 43852.</title>
        <authorList>
            <person name="Poehlein A."/>
            <person name="Jag V."/>
            <person name="Bengelsdorf F.R."/>
            <person name="Daniel R."/>
            <person name="Duerre P."/>
        </authorList>
    </citation>
    <scope>NUCLEOTIDE SEQUENCE [LARGE SCALE GENOMIC DNA]</scope>
    <source>
        <strain evidence="3 5">DSM 43852</strain>
    </source>
</reference>
<name>A0A163SG45_9CELL</name>
<dbReference type="InterPro" id="IPR043129">
    <property type="entry name" value="ATPase_NBD"/>
</dbReference>
<feature type="domain" description="Ppx/GppA phosphatase N-terminal" evidence="1">
    <location>
        <begin position="23"/>
        <end position="288"/>
    </location>
</feature>
<protein>
    <submittedName>
        <fullName evidence="2">Guanosine-5'-triphosphate,3'-diphosphate pyrophosphatase</fullName>
        <ecNumber evidence="2">3.6.1.40</ecNumber>
    </submittedName>
</protein>
<keyword evidence="5" id="KW-1185">Reference proteome</keyword>